<gene>
    <name evidence="1" type="ORF">RCO7_04396</name>
</gene>
<organism evidence="1 2">
    <name type="scientific">Rhynchosporium graminicola</name>
    <dbReference type="NCBI Taxonomy" id="2792576"/>
    <lineage>
        <taxon>Eukaryota</taxon>
        <taxon>Fungi</taxon>
        <taxon>Dikarya</taxon>
        <taxon>Ascomycota</taxon>
        <taxon>Pezizomycotina</taxon>
        <taxon>Leotiomycetes</taxon>
        <taxon>Helotiales</taxon>
        <taxon>Ploettnerulaceae</taxon>
        <taxon>Rhynchosporium</taxon>
    </lineage>
</organism>
<reference evidence="2" key="1">
    <citation type="submission" date="2016-03" db="EMBL/GenBank/DDBJ databases">
        <authorList>
            <person name="Ploux O."/>
        </authorList>
    </citation>
    <scope>NUCLEOTIDE SEQUENCE [LARGE SCALE GENOMIC DNA]</scope>
    <source>
        <strain evidence="2">UK7</strain>
    </source>
</reference>
<proteinExistence type="predicted"/>
<protein>
    <submittedName>
        <fullName evidence="1">Uncharacterized protein</fullName>
    </submittedName>
</protein>
<accession>A0A1E1JS67</accession>
<keyword evidence="2" id="KW-1185">Reference proteome</keyword>
<sequence>MAPQRHNFFSNLGNRCIGVFCMKTSPPAKIIEISAPFDFQEGPAVHFPGYSEDE</sequence>
<dbReference type="InParanoid" id="A0A1E1JS67"/>
<dbReference type="Proteomes" id="UP000178129">
    <property type="component" value="Unassembled WGS sequence"/>
</dbReference>
<dbReference type="AlphaFoldDB" id="A0A1E1JS67"/>
<dbReference type="EMBL" id="FJUW01000002">
    <property type="protein sequence ID" value="CZS88511.1"/>
    <property type="molecule type" value="Genomic_DNA"/>
</dbReference>
<name>A0A1E1JS67_9HELO</name>
<evidence type="ECO:0000313" key="1">
    <source>
        <dbReference type="EMBL" id="CZS88511.1"/>
    </source>
</evidence>
<comment type="caution">
    <text evidence="1">The sequence shown here is derived from an EMBL/GenBank/DDBJ whole genome shotgun (WGS) entry which is preliminary data.</text>
</comment>
<evidence type="ECO:0000313" key="2">
    <source>
        <dbReference type="Proteomes" id="UP000178129"/>
    </source>
</evidence>